<name>A0ABX1ZNT3_9BACL</name>
<protein>
    <submittedName>
        <fullName evidence="1">Uncharacterized protein</fullName>
    </submittedName>
</protein>
<keyword evidence="2" id="KW-1185">Reference proteome</keyword>
<evidence type="ECO:0000313" key="2">
    <source>
        <dbReference type="Proteomes" id="UP000618579"/>
    </source>
</evidence>
<comment type="caution">
    <text evidence="1">The sequence shown here is derived from an EMBL/GenBank/DDBJ whole genome shotgun (WGS) entry which is preliminary data.</text>
</comment>
<accession>A0ABX1ZNT3</accession>
<dbReference type="EMBL" id="WHNZ01000030">
    <property type="protein sequence ID" value="NOV01318.1"/>
    <property type="molecule type" value="Genomic_DNA"/>
</dbReference>
<evidence type="ECO:0000313" key="1">
    <source>
        <dbReference type="EMBL" id="NOV01318.1"/>
    </source>
</evidence>
<proteinExistence type="predicted"/>
<gene>
    <name evidence="1" type="ORF">GC097_14975</name>
</gene>
<dbReference type="Proteomes" id="UP000618579">
    <property type="component" value="Unassembled WGS sequence"/>
</dbReference>
<sequence>MKLGGSCIVAANLKIKQVVFNIDDPDQKLLLQHAAQRTNFSAYIKRLIQRDMEGGSLTPVANVHPEEIDFTFNAESFI</sequence>
<organism evidence="1 2">
    <name type="scientific">Paenibacillus planticolens</name>
    <dbReference type="NCBI Taxonomy" id="2654976"/>
    <lineage>
        <taxon>Bacteria</taxon>
        <taxon>Bacillati</taxon>
        <taxon>Bacillota</taxon>
        <taxon>Bacilli</taxon>
        <taxon>Bacillales</taxon>
        <taxon>Paenibacillaceae</taxon>
        <taxon>Paenibacillus</taxon>
    </lineage>
</organism>
<reference evidence="1 2" key="1">
    <citation type="submission" date="2019-10" db="EMBL/GenBank/DDBJ databases">
        <title>Description of Paenibacillus pedi sp. nov.</title>
        <authorList>
            <person name="Carlier A."/>
            <person name="Qi S."/>
        </authorList>
    </citation>
    <scope>NUCLEOTIDE SEQUENCE [LARGE SCALE GENOMIC DNA]</scope>
    <source>
        <strain evidence="1 2">LMG 31457</strain>
    </source>
</reference>